<dbReference type="AlphaFoldDB" id="A0AAJ2BJL4"/>
<evidence type="ECO:0000313" key="3">
    <source>
        <dbReference type="Proteomes" id="UP001268036"/>
    </source>
</evidence>
<comment type="caution">
    <text evidence="2">The sequence shown here is derived from an EMBL/GenBank/DDBJ whole genome shotgun (WGS) entry which is preliminary data.</text>
</comment>
<name>A0AAJ2BJL4_9PSED</name>
<sequence length="67" mass="7385">MRTQLTRSITLFEPEAASASDIDADTPIEKPSNRSGAERAFTSLLLGLSVCFTVLGVIPLFPLRYWL</sequence>
<gene>
    <name evidence="2" type="ORF">QE440_000217</name>
</gene>
<protein>
    <submittedName>
        <fullName evidence="2">Uncharacterized protein</fullName>
    </submittedName>
</protein>
<keyword evidence="1" id="KW-0812">Transmembrane</keyword>
<evidence type="ECO:0000256" key="1">
    <source>
        <dbReference type="SAM" id="Phobius"/>
    </source>
</evidence>
<dbReference type="RefSeq" id="WP_309754294.1">
    <property type="nucleotide sequence ID" value="NZ_JAVJAF010000001.1"/>
</dbReference>
<dbReference type="Proteomes" id="UP001268036">
    <property type="component" value="Unassembled WGS sequence"/>
</dbReference>
<accession>A0AAJ2BJL4</accession>
<feature type="transmembrane region" description="Helical" evidence="1">
    <location>
        <begin position="40"/>
        <end position="61"/>
    </location>
</feature>
<keyword evidence="1" id="KW-1133">Transmembrane helix</keyword>
<organism evidence="2 3">
    <name type="scientific">Pseudomonas oryzihabitans</name>
    <dbReference type="NCBI Taxonomy" id="47885"/>
    <lineage>
        <taxon>Bacteria</taxon>
        <taxon>Pseudomonadati</taxon>
        <taxon>Pseudomonadota</taxon>
        <taxon>Gammaproteobacteria</taxon>
        <taxon>Pseudomonadales</taxon>
        <taxon>Pseudomonadaceae</taxon>
        <taxon>Pseudomonas</taxon>
    </lineage>
</organism>
<dbReference type="EMBL" id="JAVJAF010000001">
    <property type="protein sequence ID" value="MDR6232476.1"/>
    <property type="molecule type" value="Genomic_DNA"/>
</dbReference>
<reference evidence="2" key="1">
    <citation type="submission" date="2023-08" db="EMBL/GenBank/DDBJ databases">
        <title>Functional and genomic diversity of the sorghum phyllosphere microbiome.</title>
        <authorList>
            <person name="Shade A."/>
        </authorList>
    </citation>
    <scope>NUCLEOTIDE SEQUENCE</scope>
    <source>
        <strain evidence="2">SORGH_AS_0201</strain>
    </source>
</reference>
<keyword evidence="1" id="KW-0472">Membrane</keyword>
<proteinExistence type="predicted"/>
<evidence type="ECO:0000313" key="2">
    <source>
        <dbReference type="EMBL" id="MDR6232476.1"/>
    </source>
</evidence>